<organism evidence="11 12">
    <name type="scientific">Mesorhizobium japonicum</name>
    <dbReference type="NCBI Taxonomy" id="2066070"/>
    <lineage>
        <taxon>Bacteria</taxon>
        <taxon>Pseudomonadati</taxon>
        <taxon>Pseudomonadota</taxon>
        <taxon>Alphaproteobacteria</taxon>
        <taxon>Hyphomicrobiales</taxon>
        <taxon>Phyllobacteriaceae</taxon>
        <taxon>Mesorhizobium</taxon>
    </lineage>
</organism>
<dbReference type="InterPro" id="IPR002082">
    <property type="entry name" value="Asp_carbamoyltransf"/>
</dbReference>
<feature type="binding site" evidence="8">
    <location>
        <position position="146"/>
    </location>
    <ligand>
        <name>carbamoyl phosphate</name>
        <dbReference type="ChEBI" id="CHEBI:58228"/>
    </ligand>
</feature>
<feature type="binding site" evidence="8">
    <location>
        <position position="272"/>
    </location>
    <ligand>
        <name>carbamoyl phosphate</name>
        <dbReference type="ChEBI" id="CHEBI:58228"/>
    </ligand>
</feature>
<dbReference type="UniPathway" id="UPA00070">
    <property type="reaction ID" value="UER00116"/>
</dbReference>
<dbReference type="PRINTS" id="PR00101">
    <property type="entry name" value="ATCASE"/>
</dbReference>
<keyword evidence="4 8" id="KW-0808">Transferase</keyword>
<feature type="binding site" evidence="8">
    <location>
        <position position="115"/>
    </location>
    <ligand>
        <name>carbamoyl phosphate</name>
        <dbReference type="ChEBI" id="CHEBI:58228"/>
    </ligand>
</feature>
<comment type="pathway">
    <text evidence="2 8">Pyrimidine metabolism; UMP biosynthesis via de novo pathway; (S)-dihydroorotate from bicarbonate: step 2/3.</text>
</comment>
<protein>
    <recommendedName>
        <fullName evidence="8">Aspartate carbamoyltransferase</fullName>
        <ecNumber evidence="8">2.1.3.2</ecNumber>
    </recommendedName>
    <alternativeName>
        <fullName evidence="8">Aspartate transcarbamylase</fullName>
        <shortName evidence="8">ATCase</shortName>
    </alternativeName>
</protein>
<evidence type="ECO:0000259" key="10">
    <source>
        <dbReference type="Pfam" id="PF02729"/>
    </source>
</evidence>
<evidence type="ECO:0000256" key="4">
    <source>
        <dbReference type="ARBA" id="ARBA00022679"/>
    </source>
</evidence>
<dbReference type="GO" id="GO:0006520">
    <property type="term" value="P:amino acid metabolic process"/>
    <property type="evidence" value="ECO:0007669"/>
    <property type="project" value="InterPro"/>
</dbReference>
<dbReference type="PRINTS" id="PR00100">
    <property type="entry name" value="AOTCASE"/>
</dbReference>
<dbReference type="EMBL" id="QKOD01000008">
    <property type="protein sequence ID" value="RNJ42898.1"/>
    <property type="molecule type" value="Genomic_DNA"/>
</dbReference>
<dbReference type="HAMAP" id="MF_00001">
    <property type="entry name" value="Asp_carb_tr"/>
    <property type="match status" value="1"/>
</dbReference>
<dbReference type="InterPro" id="IPR036901">
    <property type="entry name" value="Asp/Orn_carbamoylTrfase_sf"/>
</dbReference>
<comment type="subunit">
    <text evidence="8">Heterododecamer (2C3:3R2) of six catalytic PyrB chains organized as two trimers (C3), and six regulatory PyrI chains organized as three dimers (R2).</text>
</comment>
<proteinExistence type="inferred from homology"/>
<evidence type="ECO:0000256" key="2">
    <source>
        <dbReference type="ARBA" id="ARBA00004852"/>
    </source>
</evidence>
<evidence type="ECO:0000256" key="8">
    <source>
        <dbReference type="HAMAP-Rule" id="MF_00001"/>
    </source>
</evidence>
<gene>
    <name evidence="8 11" type="primary">pyrB</name>
    <name evidence="11" type="ORF">DNR46_25725</name>
</gene>
<dbReference type="GO" id="GO:0006207">
    <property type="term" value="P:'de novo' pyrimidine nucleobase biosynthetic process"/>
    <property type="evidence" value="ECO:0007669"/>
    <property type="project" value="InterPro"/>
</dbReference>
<dbReference type="GO" id="GO:0016597">
    <property type="term" value="F:amino acid binding"/>
    <property type="evidence" value="ECO:0007669"/>
    <property type="project" value="InterPro"/>
</dbReference>
<dbReference type="InterPro" id="IPR006130">
    <property type="entry name" value="Asp/Orn_carbamoylTrfase"/>
</dbReference>
<accession>A0A3M9X616</accession>
<dbReference type="AlphaFoldDB" id="A0A3M9X616"/>
<feature type="binding site" evidence="8">
    <location>
        <position position="93"/>
    </location>
    <ligand>
        <name>L-aspartate</name>
        <dbReference type="ChEBI" id="CHEBI:29991"/>
    </ligand>
</feature>
<keyword evidence="5 8" id="KW-0665">Pyrimidine biosynthesis</keyword>
<evidence type="ECO:0000256" key="3">
    <source>
        <dbReference type="ARBA" id="ARBA00008896"/>
    </source>
</evidence>
<feature type="domain" description="Aspartate/ornithine carbamoyltransferase Asp/Orn-binding" evidence="9">
    <location>
        <begin position="164"/>
        <end position="308"/>
    </location>
</feature>
<dbReference type="Gene3D" id="3.40.50.1370">
    <property type="entry name" value="Aspartate/ornithine carbamoyltransferase"/>
    <property type="match status" value="2"/>
</dbReference>
<dbReference type="GO" id="GO:0005829">
    <property type="term" value="C:cytosol"/>
    <property type="evidence" value="ECO:0007669"/>
    <property type="project" value="TreeGrafter"/>
</dbReference>
<dbReference type="Pfam" id="PF02729">
    <property type="entry name" value="OTCace_N"/>
    <property type="match status" value="1"/>
</dbReference>
<dbReference type="NCBIfam" id="TIGR00670">
    <property type="entry name" value="asp_carb_tr"/>
    <property type="match status" value="1"/>
</dbReference>
<dbReference type="Pfam" id="PF00185">
    <property type="entry name" value="OTCace"/>
    <property type="match status" value="1"/>
</dbReference>
<reference evidence="11 12" key="1">
    <citation type="journal article" date="2018" name="Mol. Plant Microbe Interact.">
        <title>Taxonomically Different Co-Microsymbionts of a Relict Legume, Oxytropis popoviana, Have Complementary Sets of Symbiotic Genes and Together Increase the Efficiency of Plant Nodulation.</title>
        <authorList>
            <person name="Safronova V."/>
            <person name="Belimov A."/>
            <person name="Sazanova A."/>
            <person name="Chirak E."/>
            <person name="Verkhozina A."/>
            <person name="Kuznetsova I."/>
            <person name="Andronov E."/>
            <person name="Puhalsky J."/>
            <person name="Tikhonovich I."/>
        </authorList>
    </citation>
    <scope>NUCLEOTIDE SEQUENCE [LARGE SCALE GENOMIC DNA]</scope>
    <source>
        <strain evidence="11 12">Opo-235</strain>
    </source>
</reference>
<dbReference type="RefSeq" id="WP_123169285.1">
    <property type="nucleotide sequence ID" value="NZ_QKOD01000008.1"/>
</dbReference>
<dbReference type="PANTHER" id="PTHR45753:SF6">
    <property type="entry name" value="ASPARTATE CARBAMOYLTRANSFERASE"/>
    <property type="match status" value="1"/>
</dbReference>
<evidence type="ECO:0000313" key="12">
    <source>
        <dbReference type="Proteomes" id="UP000275436"/>
    </source>
</evidence>
<evidence type="ECO:0000259" key="9">
    <source>
        <dbReference type="Pfam" id="PF00185"/>
    </source>
</evidence>
<feature type="binding site" evidence="8">
    <location>
        <position position="65"/>
    </location>
    <ligand>
        <name>carbamoyl phosphate</name>
        <dbReference type="ChEBI" id="CHEBI:58228"/>
    </ligand>
</feature>
<comment type="catalytic activity">
    <reaction evidence="7 8">
        <text>carbamoyl phosphate + L-aspartate = N-carbamoyl-L-aspartate + phosphate + H(+)</text>
        <dbReference type="Rhea" id="RHEA:20013"/>
        <dbReference type="ChEBI" id="CHEBI:15378"/>
        <dbReference type="ChEBI" id="CHEBI:29991"/>
        <dbReference type="ChEBI" id="CHEBI:32814"/>
        <dbReference type="ChEBI" id="CHEBI:43474"/>
        <dbReference type="ChEBI" id="CHEBI:58228"/>
        <dbReference type="EC" id="2.1.3.2"/>
    </reaction>
</comment>
<feature type="binding site" evidence="8">
    <location>
        <position position="176"/>
    </location>
    <ligand>
        <name>L-aspartate</name>
        <dbReference type="ChEBI" id="CHEBI:29991"/>
    </ligand>
</feature>
<name>A0A3M9X616_9HYPH</name>
<feature type="binding site" evidence="8">
    <location>
        <position position="143"/>
    </location>
    <ligand>
        <name>carbamoyl phosphate</name>
        <dbReference type="ChEBI" id="CHEBI:58228"/>
    </ligand>
</feature>
<dbReference type="PROSITE" id="PS00097">
    <property type="entry name" value="CARBAMOYLTRANSFERASE"/>
    <property type="match status" value="1"/>
</dbReference>
<evidence type="ECO:0000256" key="1">
    <source>
        <dbReference type="ARBA" id="ARBA00003822"/>
    </source>
</evidence>
<feature type="binding site" evidence="8">
    <location>
        <position position="271"/>
    </location>
    <ligand>
        <name>carbamoyl phosphate</name>
        <dbReference type="ChEBI" id="CHEBI:58228"/>
    </ligand>
</feature>
<dbReference type="GO" id="GO:0044205">
    <property type="term" value="P:'de novo' UMP biosynthetic process"/>
    <property type="evidence" value="ECO:0007669"/>
    <property type="project" value="UniProtKB-UniRule"/>
</dbReference>
<comment type="function">
    <text evidence="6 8">Catalyzes the condensation of carbamoyl phosphate and aspartate to form carbamoyl aspartate and inorganic phosphate, the committed step in the de novo pyrimidine nucleotide biosynthesis pathway.</text>
</comment>
<dbReference type="FunFam" id="3.40.50.1370:FF:000007">
    <property type="entry name" value="Aspartate carbamoyltransferase"/>
    <property type="match status" value="1"/>
</dbReference>
<dbReference type="InterPro" id="IPR006131">
    <property type="entry name" value="Asp_carbamoyltransf_Asp/Orn-bd"/>
</dbReference>
<evidence type="ECO:0000256" key="5">
    <source>
        <dbReference type="ARBA" id="ARBA00022975"/>
    </source>
</evidence>
<dbReference type="EC" id="2.1.3.2" evidence="8"/>
<dbReference type="PANTHER" id="PTHR45753">
    <property type="entry name" value="ORNITHINE CARBAMOYLTRANSFERASE, MITOCHONDRIAL"/>
    <property type="match status" value="1"/>
</dbReference>
<evidence type="ECO:0000256" key="6">
    <source>
        <dbReference type="ARBA" id="ARBA00043884"/>
    </source>
</evidence>
<evidence type="ECO:0000313" key="11">
    <source>
        <dbReference type="EMBL" id="RNJ42898.1"/>
    </source>
</evidence>
<comment type="function">
    <text evidence="1">Reversibly catalyzes the transfer of the carbamoyl group from carbamoyl phosphate (CP) to the N(epsilon) atom of ornithine (ORN) to produce L-citrulline.</text>
</comment>
<dbReference type="GO" id="GO:0004070">
    <property type="term" value="F:aspartate carbamoyltransferase activity"/>
    <property type="evidence" value="ECO:0007669"/>
    <property type="project" value="UniProtKB-UniRule"/>
</dbReference>
<feature type="binding site" evidence="8">
    <location>
        <position position="230"/>
    </location>
    <ligand>
        <name>L-aspartate</name>
        <dbReference type="ChEBI" id="CHEBI:29991"/>
    </ligand>
</feature>
<dbReference type="SUPFAM" id="SSF53671">
    <property type="entry name" value="Aspartate/ornithine carbamoyltransferase"/>
    <property type="match status" value="1"/>
</dbReference>
<feature type="domain" description="Aspartate/ornithine carbamoyltransferase carbamoyl-P binding" evidence="10">
    <location>
        <begin position="13"/>
        <end position="155"/>
    </location>
</feature>
<comment type="caution">
    <text evidence="11">The sequence shown here is derived from an EMBL/GenBank/DDBJ whole genome shotgun (WGS) entry which is preliminary data.</text>
</comment>
<dbReference type="NCBIfam" id="NF002032">
    <property type="entry name" value="PRK00856.1"/>
    <property type="match status" value="1"/>
</dbReference>
<sequence length="326" mass="35199">MTDASSLPLYPHRHLLGISDLSPADIELLLDRADRAVAISRQSEKKTSTLRGRTQINLFYEASTRTQSSFELAGKRLGADVMNMSVASSSVKKGETLIDTAMTLNAMRPDILIIRHQSAGAAALLAQKVGCSVVNAGDGAHEHPTQALLDALTIRRAKGPLSKLIVAICGDILHSRVARSNIMLLNALGAQVRVVAPSTLLPSGIEKMGVIVTRSMAEGLKDADVVMMLRLQRERMEGAFVPSVREYFRYFGLDAEKLKAAKGDALVMHPGPMNRGVEIASEIADGPQSVIQEQVEMGVAVRMAVMEALLDPRRNQEGRNQEGRGA</sequence>
<evidence type="ECO:0000256" key="7">
    <source>
        <dbReference type="ARBA" id="ARBA00048859"/>
    </source>
</evidence>
<feature type="binding site" evidence="8">
    <location>
        <position position="66"/>
    </location>
    <ligand>
        <name>carbamoyl phosphate</name>
        <dbReference type="ChEBI" id="CHEBI:58228"/>
    </ligand>
</feature>
<dbReference type="Proteomes" id="UP000275436">
    <property type="component" value="Unassembled WGS sequence"/>
</dbReference>
<comment type="similarity">
    <text evidence="3 8">Belongs to the aspartate/ornithine carbamoyltransferase superfamily. ATCase family.</text>
</comment>
<dbReference type="InterPro" id="IPR006132">
    <property type="entry name" value="Asp/Orn_carbamoyltranf_P-bd"/>
</dbReference>